<sequence length="427" mass="47442">MKKSFVPLVVFTDNYPFDVGEEFFEQEIGFLAERFEEIWVVPMRSSVGAAKTRRMPRNVSSVLLPLDEERSWKQRVAGYLPRLLAGPGRIELGNTRRSAACAVRELHFAVDVLCRFDRFTRTRLYRERLAGRPLVAYGYWLYYGAGLAQLLRATHDAPVIAVSRAHAYDVNEAYKPQGHLPGRRRLVGGLDEIYPISRYAASFLAPYHSVDSANIEIRHLGVPASGRGDCTREPVHIVSCSHLAPRKRVDRIADAVGALSRGGRHVRWTHIGERDEQRLETMREYAARVAPEATVDFLGHQSNDRTRTLLETTGYTVLVNSSSAEGVPVSIMEAMAAGIPVVATDVGGTREIVHDGINGRLVAADATGDELALAIAQIADASADDFSRMREQAVRTWSEDFNADRQYRGIAGRLVELANELGRETVV</sequence>
<keyword evidence="2 3" id="KW-0808">Transferase</keyword>
<keyword evidence="4" id="KW-1185">Reference proteome</keyword>
<evidence type="ECO:0000313" key="4">
    <source>
        <dbReference type="Proteomes" id="UP000194577"/>
    </source>
</evidence>
<protein>
    <submittedName>
        <fullName evidence="3">Glycosyl transferase</fullName>
    </submittedName>
</protein>
<comment type="caution">
    <text evidence="3">The sequence shown here is derived from an EMBL/GenBank/DDBJ whole genome shotgun (WGS) entry which is preliminary data.</text>
</comment>
<gene>
    <name evidence="3" type="ORF">BW737_009485</name>
</gene>
<evidence type="ECO:0000256" key="1">
    <source>
        <dbReference type="ARBA" id="ARBA00022676"/>
    </source>
</evidence>
<dbReference type="RefSeq" id="WP_086615226.1">
    <property type="nucleotide sequence ID" value="NZ_MTPX02000046.1"/>
</dbReference>
<evidence type="ECO:0000256" key="2">
    <source>
        <dbReference type="ARBA" id="ARBA00022679"/>
    </source>
</evidence>
<dbReference type="Pfam" id="PF13692">
    <property type="entry name" value="Glyco_trans_1_4"/>
    <property type="match status" value="1"/>
</dbReference>
<accession>A0ABX4ME84</accession>
<dbReference type="Proteomes" id="UP000194577">
    <property type="component" value="Unassembled WGS sequence"/>
</dbReference>
<dbReference type="Gene3D" id="3.40.50.2000">
    <property type="entry name" value="Glycogen Phosphorylase B"/>
    <property type="match status" value="1"/>
</dbReference>
<reference evidence="3 4" key="1">
    <citation type="submission" date="2017-10" db="EMBL/GenBank/DDBJ databases">
        <title>Draft genome sequence of cellulolytic Actinomyces sp CtC72 isolated from cattle rumen fluid.</title>
        <authorList>
            <person name="Joshi A.J."/>
            <person name="Vasudevan G."/>
            <person name="Lanjekar V.B."/>
            <person name="Hivarkar S."/>
            <person name="Engineer A."/>
            <person name="Pore S.D."/>
            <person name="Dhakephalkar P.K."/>
            <person name="Dagar S."/>
        </authorList>
    </citation>
    <scope>NUCLEOTIDE SEQUENCE [LARGE SCALE GENOMIC DNA]</scope>
    <source>
        <strain evidence="4">CtC72</strain>
    </source>
</reference>
<dbReference type="GO" id="GO:0016740">
    <property type="term" value="F:transferase activity"/>
    <property type="evidence" value="ECO:0007669"/>
    <property type="project" value="UniProtKB-KW"/>
</dbReference>
<dbReference type="PANTHER" id="PTHR12526:SF510">
    <property type="entry name" value="D-INOSITOL 3-PHOSPHATE GLYCOSYLTRANSFERASE"/>
    <property type="match status" value="1"/>
</dbReference>
<dbReference type="SUPFAM" id="SSF53756">
    <property type="entry name" value="UDP-Glycosyltransferase/glycogen phosphorylase"/>
    <property type="match status" value="1"/>
</dbReference>
<keyword evidence="1" id="KW-0328">Glycosyltransferase</keyword>
<evidence type="ECO:0000313" key="3">
    <source>
        <dbReference type="EMBL" id="PHP52387.1"/>
    </source>
</evidence>
<organism evidence="3 4">
    <name type="scientific">Actinomyces ruminis</name>
    <dbReference type="NCBI Taxonomy" id="1937003"/>
    <lineage>
        <taxon>Bacteria</taxon>
        <taxon>Bacillati</taxon>
        <taxon>Actinomycetota</taxon>
        <taxon>Actinomycetes</taxon>
        <taxon>Actinomycetales</taxon>
        <taxon>Actinomycetaceae</taxon>
        <taxon>Actinomyces</taxon>
    </lineage>
</organism>
<dbReference type="PANTHER" id="PTHR12526">
    <property type="entry name" value="GLYCOSYLTRANSFERASE"/>
    <property type="match status" value="1"/>
</dbReference>
<dbReference type="EMBL" id="MTPX02000046">
    <property type="protein sequence ID" value="PHP52387.1"/>
    <property type="molecule type" value="Genomic_DNA"/>
</dbReference>
<name>A0ABX4ME84_9ACTO</name>
<proteinExistence type="predicted"/>